<dbReference type="InParanoid" id="A0A0G4GB58"/>
<feature type="region of interest" description="Disordered" evidence="4">
    <location>
        <begin position="1084"/>
        <end position="1204"/>
    </location>
</feature>
<evidence type="ECO:0000256" key="3">
    <source>
        <dbReference type="PROSITE-ProRule" id="PRU00221"/>
    </source>
</evidence>
<dbReference type="InterPro" id="IPR019775">
    <property type="entry name" value="WD40_repeat_CS"/>
</dbReference>
<evidence type="ECO:0000256" key="1">
    <source>
        <dbReference type="ARBA" id="ARBA00022574"/>
    </source>
</evidence>
<feature type="compositionally biased region" description="Low complexity" evidence="4">
    <location>
        <begin position="359"/>
        <end position="369"/>
    </location>
</feature>
<evidence type="ECO:0000313" key="5">
    <source>
        <dbReference type="EMBL" id="CEM26365.1"/>
    </source>
</evidence>
<feature type="compositionally biased region" description="Low complexity" evidence="4">
    <location>
        <begin position="746"/>
        <end position="756"/>
    </location>
</feature>
<dbReference type="PROSITE" id="PS50294">
    <property type="entry name" value="WD_REPEATS_REGION"/>
    <property type="match status" value="2"/>
</dbReference>
<dbReference type="Pfam" id="PF00400">
    <property type="entry name" value="WD40"/>
    <property type="match status" value="3"/>
</dbReference>
<name>A0A0G4GB58_VITBC</name>
<feature type="compositionally biased region" description="Gly residues" evidence="4">
    <location>
        <begin position="1629"/>
        <end position="1639"/>
    </location>
</feature>
<keyword evidence="1 3" id="KW-0853">WD repeat</keyword>
<feature type="compositionally biased region" description="Basic residues" evidence="4">
    <location>
        <begin position="1155"/>
        <end position="1168"/>
    </location>
</feature>
<gene>
    <name evidence="5" type="ORF">Vbra_17373</name>
</gene>
<protein>
    <recommendedName>
        <fullName evidence="7">Guanine nucleotide-binding protein subunit beta-like protein</fullName>
    </recommendedName>
</protein>
<feature type="compositionally biased region" description="Polar residues" evidence="4">
    <location>
        <begin position="899"/>
        <end position="923"/>
    </location>
</feature>
<reference evidence="5 6" key="1">
    <citation type="submission" date="2014-11" db="EMBL/GenBank/DDBJ databases">
        <authorList>
            <person name="Zhu J."/>
            <person name="Qi W."/>
            <person name="Song R."/>
        </authorList>
    </citation>
    <scope>NUCLEOTIDE SEQUENCE [LARGE SCALE GENOMIC DNA]</scope>
</reference>
<feature type="region of interest" description="Disordered" evidence="4">
    <location>
        <begin position="737"/>
        <end position="795"/>
    </location>
</feature>
<feature type="repeat" description="WD" evidence="3">
    <location>
        <begin position="431"/>
        <end position="472"/>
    </location>
</feature>
<dbReference type="PANTHER" id="PTHR44324:SF4">
    <property type="entry name" value="WD40 REPEAT DOMAIN 95"/>
    <property type="match status" value="1"/>
</dbReference>
<dbReference type="Gene3D" id="2.130.10.10">
    <property type="entry name" value="YVTN repeat-like/Quinoprotein amine dehydrogenase"/>
    <property type="match status" value="4"/>
</dbReference>
<dbReference type="PANTHER" id="PTHR44324">
    <property type="entry name" value="WD40 REPEAT DOMAIN 95"/>
    <property type="match status" value="1"/>
</dbReference>
<feature type="region of interest" description="Disordered" evidence="4">
    <location>
        <begin position="886"/>
        <end position="923"/>
    </location>
</feature>
<feature type="compositionally biased region" description="Polar residues" evidence="4">
    <location>
        <begin position="315"/>
        <end position="333"/>
    </location>
</feature>
<accession>A0A0G4GB58</accession>
<organism evidence="5 6">
    <name type="scientific">Vitrella brassicaformis (strain CCMP3155)</name>
    <dbReference type="NCBI Taxonomy" id="1169540"/>
    <lineage>
        <taxon>Eukaryota</taxon>
        <taxon>Sar</taxon>
        <taxon>Alveolata</taxon>
        <taxon>Colpodellida</taxon>
        <taxon>Vitrellaceae</taxon>
        <taxon>Vitrella</taxon>
    </lineage>
</organism>
<feature type="repeat" description="WD" evidence="3">
    <location>
        <begin position="1042"/>
        <end position="1083"/>
    </location>
</feature>
<feature type="region of interest" description="Disordered" evidence="4">
    <location>
        <begin position="306"/>
        <end position="387"/>
    </location>
</feature>
<dbReference type="SUPFAM" id="SSF50978">
    <property type="entry name" value="WD40 repeat-like"/>
    <property type="match status" value="3"/>
</dbReference>
<dbReference type="OMA" id="CHSSYVM"/>
<feature type="repeat" description="WD" evidence="3">
    <location>
        <begin position="631"/>
        <end position="672"/>
    </location>
</feature>
<dbReference type="OrthoDB" id="10251381at2759"/>
<feature type="region of interest" description="Disordered" evidence="4">
    <location>
        <begin position="1"/>
        <end position="25"/>
    </location>
</feature>
<feature type="region of interest" description="Disordered" evidence="4">
    <location>
        <begin position="1626"/>
        <end position="1647"/>
    </location>
</feature>
<feature type="repeat" description="WD" evidence="3">
    <location>
        <begin position="474"/>
        <end position="506"/>
    </location>
</feature>
<dbReference type="EMBL" id="CDMY01000613">
    <property type="protein sequence ID" value="CEM26365.1"/>
    <property type="molecule type" value="Genomic_DNA"/>
</dbReference>
<keyword evidence="6" id="KW-1185">Reference proteome</keyword>
<feature type="region of interest" description="Disordered" evidence="4">
    <location>
        <begin position="1432"/>
        <end position="1528"/>
    </location>
</feature>
<feature type="compositionally biased region" description="Polar residues" evidence="4">
    <location>
        <begin position="987"/>
        <end position="997"/>
    </location>
</feature>
<dbReference type="VEuPathDB" id="CryptoDB:Vbra_17373"/>
<sequence length="1676" mass="181707">MSCESPKANMDEQGGVGMPGSDASPSQLLQLDMEELQRLQEQFHTPNHVLVTLNMEEWLAAFSFKLATLSPARQQTYKHDLTLLFQKIDESCKDEITWDAFTGFMLRHLPVGGSEMGADVDGGDFATVVKTEGPAGGVASPEREQHSDFINKILVISDKDASTQATSSEAASSGGRPPVAAGNRFAARYVTAGRDGTLRVWSPTFQLLRRTSLGSHRRWFTDICWLRRSQRLCAAAADFTLFFLDGNVERCIGKIETGVATPTCLAYTDSGLACASHQEILMVGDGHGVVTLYTLDTLAAADQSSTGHTLPELRSFNSSASLHGSGSRATSPSRDMADHAKDLPPVPLPQKSGSRDSYDAASAAAGASGQPRDVEHDSRRMKGGASGAVLNTGALGAGRSYSDQRAAGLVTVEQILHTPRPIRPLPHICKTRYHDNWVTKVGFVPDLQSMVTSGLDGIINIGDIQTNKRKRDPIRLHRRGVYCWQWCSTFQLFASGGQDREILIWNPYTVKPLNFLHGHSAPIKHLLLNEPCFQLISASSDKVVKVWDIRNFRCMQTLTMKDSDDTHPMVDGGLDATGDEGFTSIALHCGYEREGQDTAGGAAGSAGSETRLLLTDRKVHCWPLSVPTEHFKSHRRPVVKALYNANFQQAVSGDISGTVRVWDLKTGALLLQFHQAHGKDKLTSMCFDSTERRLLTASDNGTVILWNFSSGQAIRTFALHEQHPTELTELRVFCETPQQRDEDAQPTHTHQQQQQPVARKNSGESSSSSREPRQPAPSPAPPALMRRRRSSRGKEMSELVVGVGVDKRIYVWPHSKREKITVQMVLDDPTNDAEGDMTSFCCCPAYQSLVSADSDGFIYIWKIQEYHEQTRPLKFRLRDTVMRGMSSSMPIPPSPRTVGFSSTSTPFNPRTSSIAETNPRTSLAADTNARSSLMSYTDTRASRVSRKSEQPQVATYLPQIGGKGPPTGSLPGYKRLSVVSHLPTLPPSHSGTVSPSMLSPRAAGSGIQREQRLSVFSTAGLGEGEDRTEGFLEGLKQLHAPAGGYAHRVDQVIFLETKQVLASIHADGYLRLWSVAKGELLSRTKMPFSPSGEDRQQEMGAGAVDERTTTRKTTILSPVSSGGEVGRKHGSMPVNQHTLPSAPTDTARPSAASLLKRHTGRRVSKKKAPRIEISSPRYHNIAPDSQRTDQPASPDGQIATGGQQQMSVAASADRVRLTCVDTNRGNTVLLGGSARGEVCIWDISRLEGLGSVVTPSQAAAAATMSFITPRNMLLKAAAHGVVMMKRGGGEDATAAPQPPAGASQHDKEREAETGSARASTAGGGPRKRGHSKLGALMMQAASMARADAMGRAEPITLTARTTLHDDAVRSVCLIEGGVSPQPMTLSCSATAIVLSTIDGTRVGIFSEQASSRWALWQPDTYLDTRLEQQRREQELAAKRGRKRTGDDEQAPLGEQETATKEHERPPLPQMPRRSAAARGGDGEGGDDAEDGGAPREPGMQVRFTPPWKKERTSQSKQKSPRKQRTVQKREWRYVPLTTGGVQTGRLSVDRSAPMHAGHSYGQMACSRVFSAFSMDSARPNMRLNENLKQVYPNARVTSFIDSGAANAAALDSSLVVLGDERHHLMHSRGAGGGAGGGGGKVDDPTGRDRYGSGAAQMTVQVEDVVRGVRKWITQTT</sequence>
<feature type="region of interest" description="Disordered" evidence="4">
    <location>
        <begin position="1288"/>
        <end position="1330"/>
    </location>
</feature>
<proteinExistence type="predicted"/>
<dbReference type="InterPro" id="IPR036322">
    <property type="entry name" value="WD40_repeat_dom_sf"/>
</dbReference>
<keyword evidence="2" id="KW-0677">Repeat</keyword>
<feature type="region of interest" description="Disordered" evidence="4">
    <location>
        <begin position="937"/>
        <end position="965"/>
    </location>
</feature>
<evidence type="ECO:0008006" key="7">
    <source>
        <dbReference type="Google" id="ProtNLM"/>
    </source>
</evidence>
<dbReference type="Proteomes" id="UP000041254">
    <property type="component" value="Unassembled WGS sequence"/>
</dbReference>
<dbReference type="InterPro" id="IPR051242">
    <property type="entry name" value="WD-EF-hand_domain"/>
</dbReference>
<evidence type="ECO:0000313" key="6">
    <source>
        <dbReference type="Proteomes" id="UP000041254"/>
    </source>
</evidence>
<dbReference type="InterPro" id="IPR001680">
    <property type="entry name" value="WD40_rpt"/>
</dbReference>
<dbReference type="PROSITE" id="PS00678">
    <property type="entry name" value="WD_REPEATS_1"/>
    <property type="match status" value="2"/>
</dbReference>
<dbReference type="PROSITE" id="PS50082">
    <property type="entry name" value="WD_REPEATS_2"/>
    <property type="match status" value="6"/>
</dbReference>
<feature type="repeat" description="WD" evidence="3">
    <location>
        <begin position="516"/>
        <end position="557"/>
    </location>
</feature>
<dbReference type="SMART" id="SM00320">
    <property type="entry name" value="WD40"/>
    <property type="match status" value="10"/>
</dbReference>
<dbReference type="InterPro" id="IPR015943">
    <property type="entry name" value="WD40/YVTN_repeat-like_dom_sf"/>
</dbReference>
<feature type="region of interest" description="Disordered" evidence="4">
    <location>
        <begin position="985"/>
        <end position="1006"/>
    </location>
</feature>
<feature type="repeat" description="WD" evidence="3">
    <location>
        <begin position="675"/>
        <end position="716"/>
    </location>
</feature>
<feature type="compositionally biased region" description="Polar residues" evidence="4">
    <location>
        <begin position="1111"/>
        <end position="1120"/>
    </location>
</feature>
<evidence type="ECO:0000256" key="4">
    <source>
        <dbReference type="SAM" id="MobiDB-lite"/>
    </source>
</evidence>
<feature type="compositionally biased region" description="Polar residues" evidence="4">
    <location>
        <begin position="1133"/>
        <end position="1144"/>
    </location>
</feature>
<evidence type="ECO:0000256" key="2">
    <source>
        <dbReference type="ARBA" id="ARBA00022737"/>
    </source>
</evidence>